<proteinExistence type="predicted"/>
<protein>
    <submittedName>
        <fullName evidence="1">Uncharacterized protein</fullName>
    </submittedName>
</protein>
<evidence type="ECO:0000313" key="1">
    <source>
        <dbReference type="EMBL" id="APE37653.1"/>
    </source>
</evidence>
<dbReference type="Proteomes" id="UP000183810">
    <property type="component" value="Chromosome"/>
</dbReference>
<accession>A0A1J0W061</accession>
<gene>
    <name evidence="1" type="ORF">BOX37_31150</name>
</gene>
<sequence length="123" mass="13354">MNYYSTPDRARWLTGIDLAGNAKSAGNLVGSDYPARTFNYIEMTVDSTVRLIERLNNVWEMVESAITTVALDSINSAAPLLDMSSMPGLLSVPPDRLEFIDDKPPAPTGTPSDPAVGVLKYFS</sequence>
<evidence type="ECO:0000313" key="2">
    <source>
        <dbReference type="Proteomes" id="UP000183810"/>
    </source>
</evidence>
<organism evidence="1 2">
    <name type="scientific">Nocardia mangyaensis</name>
    <dbReference type="NCBI Taxonomy" id="2213200"/>
    <lineage>
        <taxon>Bacteria</taxon>
        <taxon>Bacillati</taxon>
        <taxon>Actinomycetota</taxon>
        <taxon>Actinomycetes</taxon>
        <taxon>Mycobacteriales</taxon>
        <taxon>Nocardiaceae</taxon>
        <taxon>Nocardia</taxon>
    </lineage>
</organism>
<dbReference type="EMBL" id="CP018082">
    <property type="protein sequence ID" value="APE37653.1"/>
    <property type="molecule type" value="Genomic_DNA"/>
</dbReference>
<reference evidence="1" key="1">
    <citation type="submission" date="2016-11" db="EMBL/GenBank/DDBJ databases">
        <authorList>
            <person name="Jaros S."/>
            <person name="Januszkiewicz K."/>
            <person name="Wedrychowicz H."/>
        </authorList>
    </citation>
    <scope>NUCLEOTIDE SEQUENCE [LARGE SCALE GENOMIC DNA]</scope>
    <source>
        <strain evidence="1">Y48</strain>
    </source>
</reference>
<name>A0A1J0W061_9NOCA</name>
<dbReference type="KEGG" id="nsl:BOX37_31150"/>
<keyword evidence="2" id="KW-1185">Reference proteome</keyword>
<dbReference type="AlphaFoldDB" id="A0A1J0W061"/>